<protein>
    <submittedName>
        <fullName evidence="3">Thermolabile hemolysin</fullName>
    </submittedName>
</protein>
<evidence type="ECO:0000256" key="2">
    <source>
        <dbReference type="SAM" id="SignalP"/>
    </source>
</evidence>
<feature type="signal peptide" evidence="2">
    <location>
        <begin position="1"/>
        <end position="17"/>
    </location>
</feature>
<gene>
    <name evidence="3" type="ORF">AYI69_g1500</name>
</gene>
<dbReference type="InterPro" id="IPR001087">
    <property type="entry name" value="GDSL"/>
</dbReference>
<dbReference type="CDD" id="cd01846">
    <property type="entry name" value="fatty_acyltransferase_like"/>
    <property type="match status" value="1"/>
</dbReference>
<dbReference type="GO" id="GO:0016788">
    <property type="term" value="F:hydrolase activity, acting on ester bonds"/>
    <property type="evidence" value="ECO:0007669"/>
    <property type="project" value="InterPro"/>
</dbReference>
<name>A0A1R1YQ34_9FUNG</name>
<evidence type="ECO:0000313" key="4">
    <source>
        <dbReference type="Proteomes" id="UP000187429"/>
    </source>
</evidence>
<dbReference type="InterPro" id="IPR036514">
    <property type="entry name" value="SGNH_hydro_sf"/>
</dbReference>
<organism evidence="3 4">
    <name type="scientific">Smittium culicis</name>
    <dbReference type="NCBI Taxonomy" id="133412"/>
    <lineage>
        <taxon>Eukaryota</taxon>
        <taxon>Fungi</taxon>
        <taxon>Fungi incertae sedis</taxon>
        <taxon>Zoopagomycota</taxon>
        <taxon>Kickxellomycotina</taxon>
        <taxon>Harpellomycetes</taxon>
        <taxon>Harpellales</taxon>
        <taxon>Legeriomycetaceae</taxon>
        <taxon>Smittium</taxon>
    </lineage>
</organism>
<dbReference type="Gene3D" id="3.40.50.1110">
    <property type="entry name" value="SGNH hydrolase"/>
    <property type="match status" value="1"/>
</dbReference>
<evidence type="ECO:0000256" key="1">
    <source>
        <dbReference type="ARBA" id="ARBA00022801"/>
    </source>
</evidence>
<dbReference type="InterPro" id="IPR051058">
    <property type="entry name" value="GDSL_Est/Lipase"/>
</dbReference>
<dbReference type="PANTHER" id="PTHR45648:SF22">
    <property type="entry name" value="GDSL LIPASE_ACYLHYDROLASE FAMILY PROTEIN (AFU_ORTHOLOGUE AFUA_4G14700)"/>
    <property type="match status" value="1"/>
</dbReference>
<dbReference type="Proteomes" id="UP000187429">
    <property type="component" value="Unassembled WGS sequence"/>
</dbReference>
<evidence type="ECO:0000313" key="3">
    <source>
        <dbReference type="EMBL" id="OMJ29007.1"/>
    </source>
</evidence>
<dbReference type="Pfam" id="PF00657">
    <property type="entry name" value="Lipase_GDSL"/>
    <property type="match status" value="1"/>
</dbReference>
<keyword evidence="4" id="KW-1185">Reference proteome</keyword>
<sequence>MRFSNLIFPLVTSLVHCLEYDKNPYIVVFGDGFSDIGNTDSSVSYTPTWFGRFSNGPVWNEYFSHDNNYTLISYAYGGSTLNSTFTSSLSGLSFNIPSFFDQFGMYNKTFSQLYNQNLVDNDIAVISFGSNEILAAIGEISNGSIDTDSFSDNIANNMKEAIKRLNNFGYKKIFITNILDIVSTPNFSSLPESYNKSVNELVVMINKKLDDLVSLNLIEVSTKKLDYVRIIDLYKFFSIVAKPEIAKKLNFTVIDQPCVTLNGDSTLNSTCKNQDDYVFYSKSHPTTRIHNLLSTLFAQFINSPNFNITDASILQLANSRNFAISGSSKSNYLFNNNTDETGMINILEYTVDKSTEYSPNIISNKKAIKSNENNGQSKSSSSLPISKNFNSAIFIIISIIALLQAFNLY</sequence>
<dbReference type="AlphaFoldDB" id="A0A1R1YQ34"/>
<keyword evidence="2" id="KW-0732">Signal</keyword>
<dbReference type="OrthoDB" id="1600564at2759"/>
<dbReference type="PANTHER" id="PTHR45648">
    <property type="entry name" value="GDSL LIPASE/ACYLHYDROLASE FAMILY PROTEIN (AFU_ORTHOLOGUE AFUA_4G14700)"/>
    <property type="match status" value="1"/>
</dbReference>
<dbReference type="SUPFAM" id="SSF52266">
    <property type="entry name" value="SGNH hydrolase"/>
    <property type="match status" value="1"/>
</dbReference>
<accession>A0A1R1YQ34</accession>
<reference evidence="4" key="1">
    <citation type="submission" date="2017-01" db="EMBL/GenBank/DDBJ databases">
        <authorList>
            <person name="Wang Y."/>
            <person name="White M."/>
            <person name="Kvist S."/>
            <person name="Moncalvo J.-M."/>
        </authorList>
    </citation>
    <scope>NUCLEOTIDE SEQUENCE [LARGE SCALE GENOMIC DNA]</scope>
    <source>
        <strain evidence="4">ID-206-W2</strain>
    </source>
</reference>
<dbReference type="EMBL" id="LSSM01000410">
    <property type="protein sequence ID" value="OMJ29007.1"/>
    <property type="molecule type" value="Genomic_DNA"/>
</dbReference>
<comment type="caution">
    <text evidence="3">The sequence shown here is derived from an EMBL/GenBank/DDBJ whole genome shotgun (WGS) entry which is preliminary data.</text>
</comment>
<proteinExistence type="predicted"/>
<keyword evidence="1" id="KW-0378">Hydrolase</keyword>
<feature type="chain" id="PRO_5012096596" evidence="2">
    <location>
        <begin position="18"/>
        <end position="409"/>
    </location>
</feature>